<protein>
    <recommendedName>
        <fullName evidence="9">Carbohydrate sulfotransferase</fullName>
        <ecNumber evidence="9">2.8.2.-</ecNumber>
    </recommendedName>
</protein>
<evidence type="ECO:0000256" key="8">
    <source>
        <dbReference type="ARBA" id="ARBA00023180"/>
    </source>
</evidence>
<evidence type="ECO:0000313" key="11">
    <source>
        <dbReference type="Proteomes" id="UP001347796"/>
    </source>
</evidence>
<accession>A0AAN8PU00</accession>
<dbReference type="AlphaFoldDB" id="A0AAN8PU00"/>
<evidence type="ECO:0000256" key="9">
    <source>
        <dbReference type="RuleBase" id="RU364020"/>
    </source>
</evidence>
<keyword evidence="6 9" id="KW-0333">Golgi apparatus</keyword>
<dbReference type="InterPro" id="IPR018011">
    <property type="entry name" value="Carb_sulfotrans_8-10"/>
</dbReference>
<keyword evidence="9" id="KW-0735">Signal-anchor</keyword>
<keyword evidence="7 9" id="KW-0472">Membrane</keyword>
<dbReference type="GO" id="GO:0008146">
    <property type="term" value="F:sulfotransferase activity"/>
    <property type="evidence" value="ECO:0007669"/>
    <property type="project" value="InterPro"/>
</dbReference>
<dbReference type="GO" id="GO:0000139">
    <property type="term" value="C:Golgi membrane"/>
    <property type="evidence" value="ECO:0007669"/>
    <property type="project" value="UniProtKB-SubCell"/>
</dbReference>
<keyword evidence="5 9" id="KW-1133">Transmembrane helix</keyword>
<gene>
    <name evidence="10" type="ORF">SNE40_010035</name>
</gene>
<keyword evidence="11" id="KW-1185">Reference proteome</keyword>
<comment type="caution">
    <text evidence="10">The sequence shown here is derived from an EMBL/GenBank/DDBJ whole genome shotgun (WGS) entry which is preliminary data.</text>
</comment>
<evidence type="ECO:0000313" key="10">
    <source>
        <dbReference type="EMBL" id="KAK6182324.1"/>
    </source>
</evidence>
<reference evidence="10 11" key="1">
    <citation type="submission" date="2024-01" db="EMBL/GenBank/DDBJ databases">
        <title>The genome of the rayed Mediterranean limpet Patella caerulea (Linnaeus, 1758).</title>
        <authorList>
            <person name="Anh-Thu Weber A."/>
            <person name="Halstead-Nussloch G."/>
        </authorList>
    </citation>
    <scope>NUCLEOTIDE SEQUENCE [LARGE SCALE GENOMIC DNA]</scope>
    <source>
        <strain evidence="10">AATW-2023a</strain>
        <tissue evidence="10">Whole specimen</tissue>
    </source>
</reference>
<comment type="subcellular location">
    <subcellularLocation>
        <location evidence="1 9">Golgi apparatus membrane</location>
        <topology evidence="1 9">Single-pass type II membrane protein</topology>
    </subcellularLocation>
</comment>
<feature type="transmembrane region" description="Helical" evidence="9">
    <location>
        <begin position="20"/>
        <end position="40"/>
    </location>
</feature>
<dbReference type="Proteomes" id="UP001347796">
    <property type="component" value="Unassembled WGS sequence"/>
</dbReference>
<dbReference type="InterPro" id="IPR005331">
    <property type="entry name" value="Sulfotransferase"/>
</dbReference>
<keyword evidence="4 9" id="KW-0812">Transmembrane</keyword>
<evidence type="ECO:0000256" key="7">
    <source>
        <dbReference type="ARBA" id="ARBA00023136"/>
    </source>
</evidence>
<evidence type="ECO:0000256" key="2">
    <source>
        <dbReference type="ARBA" id="ARBA00006339"/>
    </source>
</evidence>
<keyword evidence="8 9" id="KW-0325">Glycoprotein</keyword>
<keyword evidence="9" id="KW-0119">Carbohydrate metabolism</keyword>
<proteinExistence type="inferred from homology"/>
<dbReference type="Pfam" id="PF03567">
    <property type="entry name" value="Sulfotransfer_2"/>
    <property type="match status" value="1"/>
</dbReference>
<sequence length="451" mass="52717">MSLLDNIQAMSTFRLFKFKIWKLFLFFIIPLSLYCVIYTHEYFIQVARLRITTVDILPITNSTQVKNQKLDIDFGSSDVGPVIQERKRRLHSYCSGKELEKVGNNDDEVLKKHFYHDIKHNFVYCSVEKIGSTFWKRLLQIISGHSQKSSPFEIVNEFDENAPTFKDSSFDYIHAVLQDSIKFVIARDPYSRLFSAFANKFFLVNPPFRKVVGTRIIRTVRVNASKKARKCGHDITFSEIVKYLIISEKSNWGRDGHFTPLSDHCRPCQIKYDIIAKMETFKKDTLFVLDKLNMTHSPYLMEDMKNLEESSEMDSIATVSRHLIENILEFEDCVTKAEGFRRAWRNFQFTGVISKDMRYPLTTEEEKTVTNMELRNMFEKAFRASGPRDLRSKNRQLVLEEAYSQVPLQDLLALSELFKTDCGAFGYDCKPDYIFERRGNPKSRLLDVWNA</sequence>
<dbReference type="PANTHER" id="PTHR12137:SF54">
    <property type="entry name" value="CARBOHYDRATE SULFOTRANSFERASE"/>
    <property type="match status" value="1"/>
</dbReference>
<evidence type="ECO:0000256" key="6">
    <source>
        <dbReference type="ARBA" id="ARBA00023034"/>
    </source>
</evidence>
<dbReference type="EMBL" id="JAZGQO010000007">
    <property type="protein sequence ID" value="KAK6182324.1"/>
    <property type="molecule type" value="Genomic_DNA"/>
</dbReference>
<dbReference type="GO" id="GO:0016051">
    <property type="term" value="P:carbohydrate biosynthetic process"/>
    <property type="evidence" value="ECO:0007669"/>
    <property type="project" value="InterPro"/>
</dbReference>
<organism evidence="10 11">
    <name type="scientific">Patella caerulea</name>
    <name type="common">Rayed Mediterranean limpet</name>
    <dbReference type="NCBI Taxonomy" id="87958"/>
    <lineage>
        <taxon>Eukaryota</taxon>
        <taxon>Metazoa</taxon>
        <taxon>Spiralia</taxon>
        <taxon>Lophotrochozoa</taxon>
        <taxon>Mollusca</taxon>
        <taxon>Gastropoda</taxon>
        <taxon>Patellogastropoda</taxon>
        <taxon>Patelloidea</taxon>
        <taxon>Patellidae</taxon>
        <taxon>Patella</taxon>
    </lineage>
</organism>
<evidence type="ECO:0000256" key="1">
    <source>
        <dbReference type="ARBA" id="ARBA00004323"/>
    </source>
</evidence>
<dbReference type="EC" id="2.8.2.-" evidence="9"/>
<evidence type="ECO:0000256" key="3">
    <source>
        <dbReference type="ARBA" id="ARBA00022679"/>
    </source>
</evidence>
<name>A0AAN8PU00_PATCE</name>
<evidence type="ECO:0000256" key="5">
    <source>
        <dbReference type="ARBA" id="ARBA00022989"/>
    </source>
</evidence>
<comment type="similarity">
    <text evidence="2 9">Belongs to the sulfotransferase 2 family.</text>
</comment>
<keyword evidence="3 9" id="KW-0808">Transferase</keyword>
<evidence type="ECO:0000256" key="4">
    <source>
        <dbReference type="ARBA" id="ARBA00022692"/>
    </source>
</evidence>
<dbReference type="PANTHER" id="PTHR12137">
    <property type="entry name" value="CARBOHYDRATE SULFOTRANSFERASE"/>
    <property type="match status" value="1"/>
</dbReference>